<keyword evidence="2" id="KW-1185">Reference proteome</keyword>
<name>A0ACC2EBQ1_DIPCM</name>
<evidence type="ECO:0000313" key="2">
    <source>
        <dbReference type="Proteomes" id="UP001162992"/>
    </source>
</evidence>
<comment type="caution">
    <text evidence="1">The sequence shown here is derived from an EMBL/GenBank/DDBJ whole genome shotgun (WGS) entry which is preliminary data.</text>
</comment>
<proteinExistence type="predicted"/>
<sequence length="478" mass="53174">MMAPMILRTLDKVDQALARLQDLQSSIATTRQNLETNGSSERLKTSRRSRSPRIDCHQFLGGCRKLAQCTEVFHTKEEAVPVVSANWRQWSAPAEIVHQAISEILVASRFAKEMATLLTLSVERQTEQENQEKSLPIDICESEKPCIESKDRGRLARKFKVVLPMQGPAGKKEISDDIQIATKECTQTFIDRTSSFDNHTESLVVEGSNSWHSTSLKEETLKVPMEATKIKTAQKLWKISFPSEAVMFPNQTFAPSSPPSSPSLSKTSTHLNPHGNALYSTSRRKHLGPKQSQSTSRCNIHQRPLSVSKLRSSPVKSVSTKVDMTLPTRRKTGAIGNKVTSTSAVSGITRQPKNCGELPASSEMKKLTKASSLSSSSRKRHGLSSLQSVIQHDTPSSSLRLLKMKILDTSEEQVVREQQKRGWEKKVMDRRPRASVPVKDKENLELQGCTPAALCLKRNWFVGNDRVLGLMKSNIGGH</sequence>
<dbReference type="EMBL" id="CM055094">
    <property type="protein sequence ID" value="KAJ7563795.1"/>
    <property type="molecule type" value="Genomic_DNA"/>
</dbReference>
<evidence type="ECO:0000313" key="1">
    <source>
        <dbReference type="EMBL" id="KAJ7563795.1"/>
    </source>
</evidence>
<accession>A0ACC2EBQ1</accession>
<reference evidence="2" key="1">
    <citation type="journal article" date="2024" name="Proc. Natl. Acad. Sci. U.S.A.">
        <title>Extraordinary preservation of gene collinearity over three hundred million years revealed in homosporous lycophytes.</title>
        <authorList>
            <person name="Li C."/>
            <person name="Wickell D."/>
            <person name="Kuo L.Y."/>
            <person name="Chen X."/>
            <person name="Nie B."/>
            <person name="Liao X."/>
            <person name="Peng D."/>
            <person name="Ji J."/>
            <person name="Jenkins J."/>
            <person name="Williams M."/>
            <person name="Shu S."/>
            <person name="Plott C."/>
            <person name="Barry K."/>
            <person name="Rajasekar S."/>
            <person name="Grimwood J."/>
            <person name="Han X."/>
            <person name="Sun S."/>
            <person name="Hou Z."/>
            <person name="He W."/>
            <person name="Dai G."/>
            <person name="Sun C."/>
            <person name="Schmutz J."/>
            <person name="Leebens-Mack J.H."/>
            <person name="Li F.W."/>
            <person name="Wang L."/>
        </authorList>
    </citation>
    <scope>NUCLEOTIDE SEQUENCE [LARGE SCALE GENOMIC DNA]</scope>
    <source>
        <strain evidence="2">cv. PW_Plant_1</strain>
    </source>
</reference>
<dbReference type="Proteomes" id="UP001162992">
    <property type="component" value="Chromosome 3"/>
</dbReference>
<organism evidence="1 2">
    <name type="scientific">Diphasiastrum complanatum</name>
    <name type="common">Issler's clubmoss</name>
    <name type="synonym">Lycopodium complanatum</name>
    <dbReference type="NCBI Taxonomy" id="34168"/>
    <lineage>
        <taxon>Eukaryota</taxon>
        <taxon>Viridiplantae</taxon>
        <taxon>Streptophyta</taxon>
        <taxon>Embryophyta</taxon>
        <taxon>Tracheophyta</taxon>
        <taxon>Lycopodiopsida</taxon>
        <taxon>Lycopodiales</taxon>
        <taxon>Lycopodiaceae</taxon>
        <taxon>Lycopodioideae</taxon>
        <taxon>Diphasiastrum</taxon>
    </lineage>
</organism>
<protein>
    <submittedName>
        <fullName evidence="1">Uncharacterized protein</fullName>
    </submittedName>
</protein>
<gene>
    <name evidence="1" type="ORF">O6H91_03G126200</name>
</gene>